<evidence type="ECO:0000256" key="2">
    <source>
        <dbReference type="PROSITE-ProRule" id="PRU00703"/>
    </source>
</evidence>
<dbReference type="Gene3D" id="3.60.40.10">
    <property type="entry name" value="PPM-type phosphatase domain"/>
    <property type="match status" value="1"/>
</dbReference>
<dbReference type="SMART" id="SM00331">
    <property type="entry name" value="PP2C_SIG"/>
    <property type="match status" value="1"/>
</dbReference>
<evidence type="ECO:0000313" key="5">
    <source>
        <dbReference type="Proteomes" id="UP000445000"/>
    </source>
</evidence>
<dbReference type="EMBL" id="BLJN01000005">
    <property type="protein sequence ID" value="GFE82862.1"/>
    <property type="molecule type" value="Genomic_DNA"/>
</dbReference>
<dbReference type="AlphaFoldDB" id="A0A829YJ24"/>
<dbReference type="Proteomes" id="UP000445000">
    <property type="component" value="Unassembled WGS sequence"/>
</dbReference>
<dbReference type="InterPro" id="IPR046342">
    <property type="entry name" value="CBS_dom_sf"/>
</dbReference>
<name>A0A829YJ24_9GAMM</name>
<gene>
    <name evidence="4" type="ORF">GCM10011487_48620</name>
</gene>
<evidence type="ECO:0000256" key="1">
    <source>
        <dbReference type="ARBA" id="ARBA00022801"/>
    </source>
</evidence>
<accession>A0A829YJ24</accession>
<dbReference type="InterPro" id="IPR052016">
    <property type="entry name" value="Bact_Sigma-Reg"/>
</dbReference>
<organism evidence="4 5">
    <name type="scientific">Steroidobacter agaridevorans</name>
    <dbReference type="NCBI Taxonomy" id="2695856"/>
    <lineage>
        <taxon>Bacteria</taxon>
        <taxon>Pseudomonadati</taxon>
        <taxon>Pseudomonadota</taxon>
        <taxon>Gammaproteobacteria</taxon>
        <taxon>Steroidobacterales</taxon>
        <taxon>Steroidobacteraceae</taxon>
        <taxon>Steroidobacter</taxon>
    </lineage>
</organism>
<dbReference type="InterPro" id="IPR001932">
    <property type="entry name" value="PPM-type_phosphatase-like_dom"/>
</dbReference>
<dbReference type="SUPFAM" id="SSF81606">
    <property type="entry name" value="PP2C-like"/>
    <property type="match status" value="1"/>
</dbReference>
<keyword evidence="5" id="KW-1185">Reference proteome</keyword>
<dbReference type="PROSITE" id="PS51371">
    <property type="entry name" value="CBS"/>
    <property type="match status" value="1"/>
</dbReference>
<reference evidence="5" key="1">
    <citation type="submission" date="2020-01" db="EMBL/GenBank/DDBJ databases">
        <title>'Steroidobacter agaridevorans' sp. nov., agar-degrading bacteria isolated from rhizosphere soils.</title>
        <authorList>
            <person name="Ikenaga M."/>
            <person name="Kataoka M."/>
            <person name="Murouchi A."/>
            <person name="Katsuragi S."/>
            <person name="Sakai M."/>
        </authorList>
    </citation>
    <scope>NUCLEOTIDE SEQUENCE [LARGE SCALE GENOMIC DNA]</scope>
    <source>
        <strain evidence="5">YU21-B</strain>
    </source>
</reference>
<dbReference type="GO" id="GO:0016791">
    <property type="term" value="F:phosphatase activity"/>
    <property type="evidence" value="ECO:0007669"/>
    <property type="project" value="TreeGrafter"/>
</dbReference>
<dbReference type="Pfam" id="PF07228">
    <property type="entry name" value="SpoIIE"/>
    <property type="match status" value="1"/>
</dbReference>
<sequence>MVRIGQLAIACPSLTPHHTCVEALDYFSSHPAYDILPIVDDERPVGLITRHLLQERFSRPFHHELFGNKSCSRFMDRQPLLVDEGDSITTVGAVAASDSRRALQDGVIVTSNGKYRGTCSGPVLMQVLADMQVERSRQVLEGVRYASRIQRAFLHTSSENLAEHLPRHRIFWEPRDMVGGDYYFCRGDQDRVFVAVLDCTGHGVPGALMTMIMSANLEASIAEVDSWHPSELLSNINRRARAALGQRQRAQMDGAAEQGSDDGMDASLVLIDRRNRRLQFAGARLPVFVSYAGHDSWICLPAGRPGVGYADTPDDTEWPISETPLEEGMRVALATDGLFDQIGETRAIAYGKARFAQSLGAVTGAGLQDNFEETLSRYRQWQGTQSRRDDATLVMFEV</sequence>
<dbReference type="InterPro" id="IPR000644">
    <property type="entry name" value="CBS_dom"/>
</dbReference>
<feature type="domain" description="CBS" evidence="3">
    <location>
        <begin position="1"/>
        <end position="65"/>
    </location>
</feature>
<dbReference type="PANTHER" id="PTHR43156">
    <property type="entry name" value="STAGE II SPORULATION PROTEIN E-RELATED"/>
    <property type="match status" value="1"/>
</dbReference>
<dbReference type="InterPro" id="IPR036457">
    <property type="entry name" value="PPM-type-like_dom_sf"/>
</dbReference>
<dbReference type="Gene3D" id="3.10.580.10">
    <property type="entry name" value="CBS-domain"/>
    <property type="match status" value="1"/>
</dbReference>
<keyword evidence="2" id="KW-0129">CBS domain</keyword>
<evidence type="ECO:0000259" key="3">
    <source>
        <dbReference type="PROSITE" id="PS51371"/>
    </source>
</evidence>
<evidence type="ECO:0000313" key="4">
    <source>
        <dbReference type="EMBL" id="GFE82862.1"/>
    </source>
</evidence>
<dbReference type="SUPFAM" id="SSF54631">
    <property type="entry name" value="CBS-domain pair"/>
    <property type="match status" value="1"/>
</dbReference>
<dbReference type="RefSeq" id="WP_161814500.1">
    <property type="nucleotide sequence ID" value="NZ_BLJN01000005.1"/>
</dbReference>
<protein>
    <recommendedName>
        <fullName evidence="3">CBS domain-containing protein</fullName>
    </recommendedName>
</protein>
<comment type="caution">
    <text evidence="4">The sequence shown here is derived from an EMBL/GenBank/DDBJ whole genome shotgun (WGS) entry which is preliminary data.</text>
</comment>
<keyword evidence="1" id="KW-0378">Hydrolase</keyword>
<proteinExistence type="predicted"/>
<dbReference type="Pfam" id="PF00571">
    <property type="entry name" value="CBS"/>
    <property type="match status" value="1"/>
</dbReference>
<dbReference type="PANTHER" id="PTHR43156:SF9">
    <property type="entry name" value="HAMP DOMAIN-CONTAINING PROTEIN"/>
    <property type="match status" value="1"/>
</dbReference>
<dbReference type="CDD" id="cd04598">
    <property type="entry name" value="CBS_pair_GGDEF_EAL"/>
    <property type="match status" value="1"/>
</dbReference>